<dbReference type="Gene3D" id="1.10.150.130">
    <property type="match status" value="1"/>
</dbReference>
<evidence type="ECO:0000259" key="6">
    <source>
        <dbReference type="PROSITE" id="PS51900"/>
    </source>
</evidence>
<evidence type="ECO:0000313" key="7">
    <source>
        <dbReference type="EMBL" id="MCP9002104.1"/>
    </source>
</evidence>
<dbReference type="Proteomes" id="UP001524318">
    <property type="component" value="Unassembled WGS sequence"/>
</dbReference>
<evidence type="ECO:0000256" key="1">
    <source>
        <dbReference type="ARBA" id="ARBA00022908"/>
    </source>
</evidence>
<evidence type="ECO:0000256" key="2">
    <source>
        <dbReference type="ARBA" id="ARBA00023125"/>
    </source>
</evidence>
<evidence type="ECO:0000256" key="3">
    <source>
        <dbReference type="ARBA" id="ARBA00023172"/>
    </source>
</evidence>
<proteinExistence type="predicted"/>
<dbReference type="PROSITE" id="PS51900">
    <property type="entry name" value="CB"/>
    <property type="match status" value="1"/>
</dbReference>
<evidence type="ECO:0000256" key="4">
    <source>
        <dbReference type="PROSITE-ProRule" id="PRU01248"/>
    </source>
</evidence>
<feature type="domain" description="Tyr recombinase" evidence="5">
    <location>
        <begin position="119"/>
        <end position="304"/>
    </location>
</feature>
<evidence type="ECO:0000259" key="5">
    <source>
        <dbReference type="PROSITE" id="PS51898"/>
    </source>
</evidence>
<dbReference type="Gene3D" id="1.10.443.10">
    <property type="entry name" value="Intergrase catalytic core"/>
    <property type="match status" value="1"/>
</dbReference>
<keyword evidence="1" id="KW-0229">DNA integration</keyword>
<dbReference type="PANTHER" id="PTHR30349:SF81">
    <property type="entry name" value="TYROSINE RECOMBINASE XERC"/>
    <property type="match status" value="1"/>
</dbReference>
<gene>
    <name evidence="7" type="ORF">NFC73_20600</name>
</gene>
<comment type="caution">
    <text evidence="7">The sequence shown here is derived from an EMBL/GenBank/DDBJ whole genome shotgun (WGS) entry which is preliminary data.</text>
</comment>
<keyword evidence="3" id="KW-0233">DNA recombination</keyword>
<keyword evidence="8" id="KW-1185">Reference proteome</keyword>
<dbReference type="PANTHER" id="PTHR30349">
    <property type="entry name" value="PHAGE INTEGRASE-RELATED"/>
    <property type="match status" value="1"/>
</dbReference>
<sequence length="330" mass="35615">MTSLAPLLQSFFTDRLVTQRQASDNTIAAYRDAFTLLLSYVCAQTGKKPSAVEIGDLDADTITGFLHHLEETRGNSIRTRNARLAAIHSLFGYAALRHHEHAAVIQRVLAIPTARMQRNIVTWLDPAEADALLGACDQGTRTGRRDHAMFTLAIQTGLRISEIIGLAIADVHTGVGAHVHCLGKGRKERRTPLLPAAVAILAAWIAEHGGPADAALFTTSTGRRLSRDAIEHRIRHTINAAASSCPSLIGKRVTIHTLRHTAAMRLLHAGVDTTVIALWLGHEQIVTTNIYLHADMTLKENAIAKVSPSGVAATGRYQPTDAVLAFLAAL</sequence>
<dbReference type="InterPro" id="IPR044068">
    <property type="entry name" value="CB"/>
</dbReference>
<evidence type="ECO:0000313" key="8">
    <source>
        <dbReference type="Proteomes" id="UP001524318"/>
    </source>
</evidence>
<dbReference type="SUPFAM" id="SSF56349">
    <property type="entry name" value="DNA breaking-rejoining enzymes"/>
    <property type="match status" value="1"/>
</dbReference>
<dbReference type="Pfam" id="PF00589">
    <property type="entry name" value="Phage_integrase"/>
    <property type="match status" value="1"/>
</dbReference>
<dbReference type="InterPro" id="IPR011010">
    <property type="entry name" value="DNA_brk_join_enz"/>
</dbReference>
<organism evidence="7 8">
    <name type="scientific">Pseudarthrobacter humi</name>
    <dbReference type="NCBI Taxonomy" id="2952523"/>
    <lineage>
        <taxon>Bacteria</taxon>
        <taxon>Bacillati</taxon>
        <taxon>Actinomycetota</taxon>
        <taxon>Actinomycetes</taxon>
        <taxon>Micrococcales</taxon>
        <taxon>Micrococcaceae</taxon>
        <taxon>Pseudarthrobacter</taxon>
    </lineage>
</organism>
<reference evidence="7 8" key="1">
    <citation type="submission" date="2022-06" db="EMBL/GenBank/DDBJ databases">
        <title>Pseudarthrobacter sp. strain RMG13 Genome sequencing and assembly.</title>
        <authorList>
            <person name="Kim I."/>
        </authorList>
    </citation>
    <scope>NUCLEOTIDE SEQUENCE [LARGE SCALE GENOMIC DNA]</scope>
    <source>
        <strain evidence="7 8">RMG13</strain>
    </source>
</reference>
<dbReference type="Pfam" id="PF02899">
    <property type="entry name" value="Phage_int_SAM_1"/>
    <property type="match status" value="1"/>
</dbReference>
<dbReference type="RefSeq" id="WP_254753328.1">
    <property type="nucleotide sequence ID" value="NZ_JANCLV010000035.1"/>
</dbReference>
<dbReference type="InterPro" id="IPR002104">
    <property type="entry name" value="Integrase_catalytic"/>
</dbReference>
<dbReference type="EMBL" id="JANCLV010000035">
    <property type="protein sequence ID" value="MCP9002104.1"/>
    <property type="molecule type" value="Genomic_DNA"/>
</dbReference>
<dbReference type="PROSITE" id="PS51898">
    <property type="entry name" value="TYR_RECOMBINASE"/>
    <property type="match status" value="1"/>
</dbReference>
<dbReference type="InterPro" id="IPR050090">
    <property type="entry name" value="Tyrosine_recombinase_XerCD"/>
</dbReference>
<feature type="domain" description="Core-binding (CB)" evidence="6">
    <location>
        <begin position="2"/>
        <end position="95"/>
    </location>
</feature>
<keyword evidence="2 4" id="KW-0238">DNA-binding</keyword>
<accession>A0ABT1LVC6</accession>
<dbReference type="InterPro" id="IPR013762">
    <property type="entry name" value="Integrase-like_cat_sf"/>
</dbReference>
<dbReference type="InterPro" id="IPR010998">
    <property type="entry name" value="Integrase_recombinase_N"/>
</dbReference>
<protein>
    <submittedName>
        <fullName evidence="7">Site-specific integrase</fullName>
    </submittedName>
</protein>
<dbReference type="InterPro" id="IPR004107">
    <property type="entry name" value="Integrase_SAM-like_N"/>
</dbReference>
<name>A0ABT1LVC6_9MICC</name>